<dbReference type="AlphaFoldDB" id="A0A0A9FA68"/>
<proteinExistence type="predicted"/>
<protein>
    <submittedName>
        <fullName evidence="2">Uncharacterized protein</fullName>
    </submittedName>
</protein>
<feature type="compositionally biased region" description="Polar residues" evidence="1">
    <location>
        <begin position="8"/>
        <end position="19"/>
    </location>
</feature>
<dbReference type="EMBL" id="GBRH01190855">
    <property type="protein sequence ID" value="JAE07041.1"/>
    <property type="molecule type" value="Transcribed_RNA"/>
</dbReference>
<reference evidence="2" key="2">
    <citation type="journal article" date="2015" name="Data Brief">
        <title>Shoot transcriptome of the giant reed, Arundo donax.</title>
        <authorList>
            <person name="Barrero R.A."/>
            <person name="Guerrero F.D."/>
            <person name="Moolhuijzen P."/>
            <person name="Goolsby J.A."/>
            <person name="Tidwell J."/>
            <person name="Bellgard S.E."/>
            <person name="Bellgard M.I."/>
        </authorList>
    </citation>
    <scope>NUCLEOTIDE SEQUENCE</scope>
    <source>
        <tissue evidence="2">Shoot tissue taken approximately 20 cm above the soil surface</tissue>
    </source>
</reference>
<feature type="region of interest" description="Disordered" evidence="1">
    <location>
        <begin position="1"/>
        <end position="21"/>
    </location>
</feature>
<accession>A0A0A9FA68</accession>
<name>A0A0A9FA68_ARUDO</name>
<organism evidence="2">
    <name type="scientific">Arundo donax</name>
    <name type="common">Giant reed</name>
    <name type="synonym">Donax arundinaceus</name>
    <dbReference type="NCBI Taxonomy" id="35708"/>
    <lineage>
        <taxon>Eukaryota</taxon>
        <taxon>Viridiplantae</taxon>
        <taxon>Streptophyta</taxon>
        <taxon>Embryophyta</taxon>
        <taxon>Tracheophyta</taxon>
        <taxon>Spermatophyta</taxon>
        <taxon>Magnoliopsida</taxon>
        <taxon>Liliopsida</taxon>
        <taxon>Poales</taxon>
        <taxon>Poaceae</taxon>
        <taxon>PACMAD clade</taxon>
        <taxon>Arundinoideae</taxon>
        <taxon>Arundineae</taxon>
        <taxon>Arundo</taxon>
    </lineage>
</organism>
<reference evidence="2" key="1">
    <citation type="submission" date="2014-09" db="EMBL/GenBank/DDBJ databases">
        <authorList>
            <person name="Magalhaes I.L.F."/>
            <person name="Oliveira U."/>
            <person name="Santos F.R."/>
            <person name="Vidigal T.H.D.A."/>
            <person name="Brescovit A.D."/>
            <person name="Santos A.J."/>
        </authorList>
    </citation>
    <scope>NUCLEOTIDE SEQUENCE</scope>
    <source>
        <tissue evidence="2">Shoot tissue taken approximately 20 cm above the soil surface</tissue>
    </source>
</reference>
<evidence type="ECO:0000256" key="1">
    <source>
        <dbReference type="SAM" id="MobiDB-lite"/>
    </source>
</evidence>
<sequence length="35" mass="4150">MHYAPCSRNLNNQDATQKTQQKKELFYKSSICLFL</sequence>
<evidence type="ECO:0000313" key="2">
    <source>
        <dbReference type="EMBL" id="JAE07041.1"/>
    </source>
</evidence>